<comment type="caution">
    <text evidence="9">The sequence shown here is derived from an EMBL/GenBank/DDBJ whole genome shotgun (WGS) entry which is preliminary data.</text>
</comment>
<sequence>MTKHKTIYGLILTAVLSVSACQNLETLPEDRYAQETFWRSANAAYGGLVGCYSTLISRGLYGEDVVLLEEATSPNAYNYNNVDGWSNIALGTHNASNTNAIAARWRAAYTMIGRCNALIEGIDGNVELTPDAIVKMKAEARFLRALSYHVLTIYFNDVPLITATPDLDQVTAPRKPRAQVVDFILGELDAIAAILPPAYTVATEKGRATSGAAQALKARILLFEASPLFTGTGDAARWRRAADAAKAVMDLNRYSLFPNYRALFSLANEYNAESIFDIQFQGPNVGSSFDVTLRQYNTCAPVRELIEAYRMKDGQPRSSSTVTDPGNFYSNMDPRFYQTVVYPGATFMGATVSNTRFVNTGYTFKKYSVYDAGAASTAETSLGERQSGINYMLFRYADVLLMYAEAKNELNELTPDVWNATIRAIRQRAGFTDAAALTYPAGAGKAEFTDIIRYERRIEFAGEGFYYNDIRRWKTAETVLNATIRKYDNTPIIVRKFEPARNYLWPVPQIELERNPNLTQNPGGY</sequence>
<feature type="domain" description="RagB/SusD" evidence="7">
    <location>
        <begin position="269"/>
        <end position="523"/>
    </location>
</feature>
<dbReference type="Proteomes" id="UP000240912">
    <property type="component" value="Unassembled WGS sequence"/>
</dbReference>
<dbReference type="InterPro" id="IPR012944">
    <property type="entry name" value="SusD_RagB_dom"/>
</dbReference>
<keyword evidence="10" id="KW-1185">Reference proteome</keyword>
<evidence type="ECO:0000313" key="10">
    <source>
        <dbReference type="Proteomes" id="UP000240912"/>
    </source>
</evidence>
<dbReference type="SUPFAM" id="SSF48452">
    <property type="entry name" value="TPR-like"/>
    <property type="match status" value="1"/>
</dbReference>
<reference evidence="9 10" key="1">
    <citation type="submission" date="2018-03" db="EMBL/GenBank/DDBJ databases">
        <authorList>
            <person name="Keele B.F."/>
        </authorList>
    </citation>
    <scope>NUCLEOTIDE SEQUENCE [LARGE SCALE GENOMIC DNA]</scope>
    <source>
        <strain evidence="9 10">YL28-9</strain>
    </source>
</reference>
<dbReference type="InterPro" id="IPR011990">
    <property type="entry name" value="TPR-like_helical_dom_sf"/>
</dbReference>
<gene>
    <name evidence="9" type="ORF">C7T94_05985</name>
</gene>
<evidence type="ECO:0000259" key="7">
    <source>
        <dbReference type="Pfam" id="PF07980"/>
    </source>
</evidence>
<comment type="subcellular location">
    <subcellularLocation>
        <location evidence="1">Cell outer membrane</location>
    </subcellularLocation>
</comment>
<evidence type="ECO:0000256" key="2">
    <source>
        <dbReference type="ARBA" id="ARBA00006275"/>
    </source>
</evidence>
<feature type="domain" description="SusD-like N-terminal" evidence="8">
    <location>
        <begin position="85"/>
        <end position="222"/>
    </location>
</feature>
<dbReference type="AlphaFoldDB" id="A0A2T3HPB7"/>
<accession>A0A2T3HPB7</accession>
<dbReference type="OrthoDB" id="5694214at2"/>
<dbReference type="Pfam" id="PF14322">
    <property type="entry name" value="SusD-like_3"/>
    <property type="match status" value="1"/>
</dbReference>
<dbReference type="EMBL" id="PYLS01000004">
    <property type="protein sequence ID" value="PST84269.1"/>
    <property type="molecule type" value="Genomic_DNA"/>
</dbReference>
<comment type="similarity">
    <text evidence="2">Belongs to the SusD family.</text>
</comment>
<evidence type="ECO:0000256" key="5">
    <source>
        <dbReference type="ARBA" id="ARBA00023237"/>
    </source>
</evidence>
<dbReference type="Gene3D" id="1.25.40.390">
    <property type="match status" value="1"/>
</dbReference>
<dbReference type="InterPro" id="IPR033985">
    <property type="entry name" value="SusD-like_N"/>
</dbReference>
<dbReference type="Pfam" id="PF07980">
    <property type="entry name" value="SusD_RagB"/>
    <property type="match status" value="1"/>
</dbReference>
<keyword evidence="5" id="KW-0998">Cell outer membrane</keyword>
<feature type="signal peptide" evidence="6">
    <location>
        <begin position="1"/>
        <end position="20"/>
    </location>
</feature>
<evidence type="ECO:0000313" key="9">
    <source>
        <dbReference type="EMBL" id="PST84269.1"/>
    </source>
</evidence>
<evidence type="ECO:0000259" key="8">
    <source>
        <dbReference type="Pfam" id="PF14322"/>
    </source>
</evidence>
<dbReference type="GO" id="GO:0009279">
    <property type="term" value="C:cell outer membrane"/>
    <property type="evidence" value="ECO:0007669"/>
    <property type="project" value="UniProtKB-SubCell"/>
</dbReference>
<proteinExistence type="inferred from homology"/>
<feature type="chain" id="PRO_5015641024" evidence="6">
    <location>
        <begin position="21"/>
        <end position="525"/>
    </location>
</feature>
<keyword evidence="4" id="KW-0472">Membrane</keyword>
<name>A0A2T3HPB7_9SPHI</name>
<evidence type="ECO:0000256" key="4">
    <source>
        <dbReference type="ARBA" id="ARBA00023136"/>
    </source>
</evidence>
<dbReference type="PROSITE" id="PS51257">
    <property type="entry name" value="PROKAR_LIPOPROTEIN"/>
    <property type="match status" value="1"/>
</dbReference>
<evidence type="ECO:0000256" key="6">
    <source>
        <dbReference type="SAM" id="SignalP"/>
    </source>
</evidence>
<protein>
    <submittedName>
        <fullName evidence="9">RagB/SusD family nutrient uptake outer membrane protein</fullName>
    </submittedName>
</protein>
<evidence type="ECO:0000256" key="3">
    <source>
        <dbReference type="ARBA" id="ARBA00022729"/>
    </source>
</evidence>
<evidence type="ECO:0000256" key="1">
    <source>
        <dbReference type="ARBA" id="ARBA00004442"/>
    </source>
</evidence>
<keyword evidence="3 6" id="KW-0732">Signal</keyword>
<organism evidence="9 10">
    <name type="scientific">Pedobacter yulinensis</name>
    <dbReference type="NCBI Taxonomy" id="2126353"/>
    <lineage>
        <taxon>Bacteria</taxon>
        <taxon>Pseudomonadati</taxon>
        <taxon>Bacteroidota</taxon>
        <taxon>Sphingobacteriia</taxon>
        <taxon>Sphingobacteriales</taxon>
        <taxon>Sphingobacteriaceae</taxon>
        <taxon>Pedobacter</taxon>
    </lineage>
</organism>